<name>A0A6N8L2P7_9SPHI</name>
<gene>
    <name evidence="2" type="ORF">GQF63_10370</name>
</gene>
<dbReference type="EMBL" id="WSQA01000006">
    <property type="protein sequence ID" value="MVZ62428.1"/>
    <property type="molecule type" value="Genomic_DNA"/>
</dbReference>
<evidence type="ECO:0000313" key="3">
    <source>
        <dbReference type="Proteomes" id="UP000435036"/>
    </source>
</evidence>
<reference evidence="2 3" key="1">
    <citation type="submission" date="2019-12" db="EMBL/GenBank/DDBJ databases">
        <authorList>
            <person name="Dong K."/>
        </authorList>
    </citation>
    <scope>NUCLEOTIDE SEQUENCE [LARGE SCALE GENOMIC DNA]</scope>
    <source>
        <strain evidence="2 3">JCM 31225</strain>
    </source>
</reference>
<keyword evidence="1" id="KW-0812">Transmembrane</keyword>
<proteinExistence type="predicted"/>
<protein>
    <recommendedName>
        <fullName evidence="4">Phosphatidate cytidylyltransferase</fullName>
    </recommendedName>
</protein>
<sequence>MNRIALGLMVVLGASLLGSCSVIEGIFKAGVWSGIIMVVLVVVLIIWLIAKFAGRGGRD</sequence>
<dbReference type="PROSITE" id="PS51257">
    <property type="entry name" value="PROKAR_LIPOPROTEIN"/>
    <property type="match status" value="1"/>
</dbReference>
<feature type="transmembrane region" description="Helical" evidence="1">
    <location>
        <begin position="30"/>
        <end position="50"/>
    </location>
</feature>
<dbReference type="AlphaFoldDB" id="A0A6N8L2P7"/>
<evidence type="ECO:0000313" key="2">
    <source>
        <dbReference type="EMBL" id="MVZ62428.1"/>
    </source>
</evidence>
<accession>A0A6N8L2P7</accession>
<keyword evidence="3" id="KW-1185">Reference proteome</keyword>
<evidence type="ECO:0000256" key="1">
    <source>
        <dbReference type="SAM" id="Phobius"/>
    </source>
</evidence>
<dbReference type="Proteomes" id="UP000435036">
    <property type="component" value="Unassembled WGS sequence"/>
</dbReference>
<dbReference type="OrthoDB" id="714277at2"/>
<dbReference type="RefSeq" id="WP_160369150.1">
    <property type="nucleotide sequence ID" value="NZ_WSQA01000006.1"/>
</dbReference>
<comment type="caution">
    <text evidence="2">The sequence shown here is derived from an EMBL/GenBank/DDBJ whole genome shotgun (WGS) entry which is preliminary data.</text>
</comment>
<keyword evidence="1" id="KW-0472">Membrane</keyword>
<keyword evidence="1" id="KW-1133">Transmembrane helix</keyword>
<evidence type="ECO:0008006" key="4">
    <source>
        <dbReference type="Google" id="ProtNLM"/>
    </source>
</evidence>
<organism evidence="2 3">
    <name type="scientific">Sphingobacterium humi</name>
    <dbReference type="NCBI Taxonomy" id="1796905"/>
    <lineage>
        <taxon>Bacteria</taxon>
        <taxon>Pseudomonadati</taxon>
        <taxon>Bacteroidota</taxon>
        <taxon>Sphingobacteriia</taxon>
        <taxon>Sphingobacteriales</taxon>
        <taxon>Sphingobacteriaceae</taxon>
        <taxon>Sphingobacterium</taxon>
    </lineage>
</organism>